<evidence type="ECO:0000256" key="3">
    <source>
        <dbReference type="ARBA" id="ARBA00023136"/>
    </source>
</evidence>
<evidence type="ECO:0000313" key="5">
    <source>
        <dbReference type="Proteomes" id="UP001237642"/>
    </source>
</evidence>
<proteinExistence type="predicted"/>
<organism evidence="4 5">
    <name type="scientific">Heracleum sosnowskyi</name>
    <dbReference type="NCBI Taxonomy" id="360622"/>
    <lineage>
        <taxon>Eukaryota</taxon>
        <taxon>Viridiplantae</taxon>
        <taxon>Streptophyta</taxon>
        <taxon>Embryophyta</taxon>
        <taxon>Tracheophyta</taxon>
        <taxon>Spermatophyta</taxon>
        <taxon>Magnoliopsida</taxon>
        <taxon>eudicotyledons</taxon>
        <taxon>Gunneridae</taxon>
        <taxon>Pentapetalae</taxon>
        <taxon>asterids</taxon>
        <taxon>campanulids</taxon>
        <taxon>Apiales</taxon>
        <taxon>Apiaceae</taxon>
        <taxon>Apioideae</taxon>
        <taxon>apioid superclade</taxon>
        <taxon>Tordylieae</taxon>
        <taxon>Tordyliinae</taxon>
        <taxon>Heracleum</taxon>
    </lineage>
</organism>
<name>A0AAD8J2X3_9APIA</name>
<keyword evidence="5" id="KW-1185">Reference proteome</keyword>
<protein>
    <recommendedName>
        <fullName evidence="6">WAT1-related protein</fullName>
    </recommendedName>
</protein>
<dbReference type="PANTHER" id="PTHR31218">
    <property type="entry name" value="WAT1-RELATED PROTEIN"/>
    <property type="match status" value="1"/>
</dbReference>
<dbReference type="InterPro" id="IPR030184">
    <property type="entry name" value="WAT1-related"/>
</dbReference>
<keyword evidence="2" id="KW-1133">Transmembrane helix</keyword>
<evidence type="ECO:0000313" key="4">
    <source>
        <dbReference type="EMBL" id="KAK1396669.1"/>
    </source>
</evidence>
<reference evidence="4" key="2">
    <citation type="submission" date="2023-05" db="EMBL/GenBank/DDBJ databases">
        <authorList>
            <person name="Schelkunov M.I."/>
        </authorList>
    </citation>
    <scope>NUCLEOTIDE SEQUENCE</scope>
    <source>
        <strain evidence="4">Hsosn_3</strain>
        <tissue evidence="4">Leaf</tissue>
    </source>
</reference>
<gene>
    <name evidence="4" type="ORF">POM88_006532</name>
</gene>
<evidence type="ECO:0000256" key="1">
    <source>
        <dbReference type="ARBA" id="ARBA00022692"/>
    </source>
</evidence>
<evidence type="ECO:0008006" key="6">
    <source>
        <dbReference type="Google" id="ProtNLM"/>
    </source>
</evidence>
<dbReference type="AlphaFoldDB" id="A0AAD8J2X3"/>
<dbReference type="GO" id="GO:0016020">
    <property type="term" value="C:membrane"/>
    <property type="evidence" value="ECO:0007669"/>
    <property type="project" value="InterPro"/>
</dbReference>
<comment type="caution">
    <text evidence="4">The sequence shown here is derived from an EMBL/GenBank/DDBJ whole genome shotgun (WGS) entry which is preliminary data.</text>
</comment>
<accession>A0AAD8J2X3</accession>
<dbReference type="GO" id="GO:0022857">
    <property type="term" value="F:transmembrane transporter activity"/>
    <property type="evidence" value="ECO:0007669"/>
    <property type="project" value="InterPro"/>
</dbReference>
<evidence type="ECO:0000256" key="2">
    <source>
        <dbReference type="ARBA" id="ARBA00022989"/>
    </source>
</evidence>
<reference evidence="4" key="1">
    <citation type="submission" date="2023-02" db="EMBL/GenBank/DDBJ databases">
        <title>Genome of toxic invasive species Heracleum sosnowskyi carries increased number of genes despite the absence of recent whole-genome duplications.</title>
        <authorList>
            <person name="Schelkunov M."/>
            <person name="Shtratnikova V."/>
            <person name="Makarenko M."/>
            <person name="Klepikova A."/>
            <person name="Omelchenko D."/>
            <person name="Novikova G."/>
            <person name="Obukhova E."/>
            <person name="Bogdanov V."/>
            <person name="Penin A."/>
            <person name="Logacheva M."/>
        </authorList>
    </citation>
    <scope>NUCLEOTIDE SEQUENCE</scope>
    <source>
        <strain evidence="4">Hsosn_3</strain>
        <tissue evidence="4">Leaf</tissue>
    </source>
</reference>
<keyword evidence="1" id="KW-0812">Transmembrane</keyword>
<sequence>MERVNLRQKHGLEKVIGTSITLLGAMLMTLYKDPIVNILGGYSHGSEHESLGDISSGQHWVPGTRMLLSCTIGWSAFFIVQVSFITDGLVQPVVPVPCNQSPLLGYRCGDKVYTITFV</sequence>
<dbReference type="EMBL" id="JAUIZM010000002">
    <property type="protein sequence ID" value="KAK1396669.1"/>
    <property type="molecule type" value="Genomic_DNA"/>
</dbReference>
<keyword evidence="3" id="KW-0472">Membrane</keyword>
<dbReference type="Proteomes" id="UP001237642">
    <property type="component" value="Unassembled WGS sequence"/>
</dbReference>